<dbReference type="InterPro" id="IPR002110">
    <property type="entry name" value="Ankyrin_rpt"/>
</dbReference>
<proteinExistence type="predicted"/>
<evidence type="ECO:0000256" key="2">
    <source>
        <dbReference type="ARBA" id="ARBA00023043"/>
    </source>
</evidence>
<dbReference type="SUPFAM" id="SSF48403">
    <property type="entry name" value="Ankyrin repeat"/>
    <property type="match status" value="1"/>
</dbReference>
<dbReference type="InterPro" id="IPR050745">
    <property type="entry name" value="Multifunctional_regulatory"/>
</dbReference>
<dbReference type="PROSITE" id="PS50088">
    <property type="entry name" value="ANK_REPEAT"/>
    <property type="match status" value="1"/>
</dbReference>
<evidence type="ECO:0000256" key="4">
    <source>
        <dbReference type="SAM" id="SignalP"/>
    </source>
</evidence>
<evidence type="ECO:0000313" key="5">
    <source>
        <dbReference type="EMBL" id="KAJ6639708.1"/>
    </source>
</evidence>
<evidence type="ECO:0000313" key="6">
    <source>
        <dbReference type="Proteomes" id="UP001151699"/>
    </source>
</evidence>
<dbReference type="PROSITE" id="PS50297">
    <property type="entry name" value="ANK_REP_REGION"/>
    <property type="match status" value="1"/>
</dbReference>
<comment type="caution">
    <text evidence="5">The sequence shown here is derived from an EMBL/GenBank/DDBJ whole genome shotgun (WGS) entry which is preliminary data.</text>
</comment>
<evidence type="ECO:0000256" key="1">
    <source>
        <dbReference type="ARBA" id="ARBA00022737"/>
    </source>
</evidence>
<dbReference type="Proteomes" id="UP001151699">
    <property type="component" value="Chromosome X"/>
</dbReference>
<feature type="repeat" description="ANK" evidence="3">
    <location>
        <begin position="60"/>
        <end position="92"/>
    </location>
</feature>
<feature type="chain" id="PRO_5040385742" evidence="4">
    <location>
        <begin position="20"/>
        <end position="118"/>
    </location>
</feature>
<dbReference type="OrthoDB" id="9995210at2759"/>
<keyword evidence="1" id="KW-0677">Repeat</keyword>
<sequence length="118" mass="12586">MKLCIALVVLGVFSAFSGPQTVSGHIAKNAVELTRAIYNGDVAAVEREVNAGNVNALNDLGENPLHVAIGLNEAQIVEKLIEKGANVNHVDLDGRTALQKAKGKPEIEEILRKHGKQN</sequence>
<dbReference type="PANTHER" id="PTHR24189:SF50">
    <property type="entry name" value="ANKYRIN REPEAT AND SOCS BOX PROTEIN 2"/>
    <property type="match status" value="1"/>
</dbReference>
<accession>A0A9Q0S1A8</accession>
<name>A0A9Q0S1A8_9DIPT</name>
<keyword evidence="6" id="KW-1185">Reference proteome</keyword>
<keyword evidence="2 3" id="KW-0040">ANK repeat</keyword>
<reference evidence="5" key="1">
    <citation type="submission" date="2022-07" db="EMBL/GenBank/DDBJ databases">
        <authorList>
            <person name="Trinca V."/>
            <person name="Uliana J.V.C."/>
            <person name="Torres T.T."/>
            <person name="Ward R.J."/>
            <person name="Monesi N."/>
        </authorList>
    </citation>
    <scope>NUCLEOTIDE SEQUENCE</scope>
    <source>
        <strain evidence="5">HSMRA1968</strain>
        <tissue evidence="5">Whole embryos</tissue>
    </source>
</reference>
<feature type="signal peptide" evidence="4">
    <location>
        <begin position="1"/>
        <end position="19"/>
    </location>
</feature>
<dbReference type="InterPro" id="IPR036770">
    <property type="entry name" value="Ankyrin_rpt-contain_sf"/>
</dbReference>
<keyword evidence="4" id="KW-0732">Signal</keyword>
<protein>
    <submittedName>
        <fullName evidence="5">Poly [ADP-ribose] polymerase tankyrase-1</fullName>
    </submittedName>
</protein>
<evidence type="ECO:0000256" key="3">
    <source>
        <dbReference type="PROSITE-ProRule" id="PRU00023"/>
    </source>
</evidence>
<organism evidence="5 6">
    <name type="scientific">Pseudolycoriella hygida</name>
    <dbReference type="NCBI Taxonomy" id="35572"/>
    <lineage>
        <taxon>Eukaryota</taxon>
        <taxon>Metazoa</taxon>
        <taxon>Ecdysozoa</taxon>
        <taxon>Arthropoda</taxon>
        <taxon>Hexapoda</taxon>
        <taxon>Insecta</taxon>
        <taxon>Pterygota</taxon>
        <taxon>Neoptera</taxon>
        <taxon>Endopterygota</taxon>
        <taxon>Diptera</taxon>
        <taxon>Nematocera</taxon>
        <taxon>Sciaroidea</taxon>
        <taxon>Sciaridae</taxon>
        <taxon>Pseudolycoriella</taxon>
    </lineage>
</organism>
<dbReference type="AlphaFoldDB" id="A0A9Q0S1A8"/>
<dbReference type="PANTHER" id="PTHR24189">
    <property type="entry name" value="MYOTROPHIN"/>
    <property type="match status" value="1"/>
</dbReference>
<dbReference type="Gene3D" id="1.25.40.20">
    <property type="entry name" value="Ankyrin repeat-containing domain"/>
    <property type="match status" value="1"/>
</dbReference>
<dbReference type="EMBL" id="WJQU01000003">
    <property type="protein sequence ID" value="KAJ6639708.1"/>
    <property type="molecule type" value="Genomic_DNA"/>
</dbReference>
<gene>
    <name evidence="5" type="primary">TNKS</name>
    <name evidence="5" type="ORF">Bhyg_12455</name>
</gene>
<dbReference type="Pfam" id="PF12796">
    <property type="entry name" value="Ank_2"/>
    <property type="match status" value="1"/>
</dbReference>